<evidence type="ECO:0000313" key="14">
    <source>
        <dbReference type="Proteomes" id="UP000515955"/>
    </source>
</evidence>
<evidence type="ECO:0000256" key="10">
    <source>
        <dbReference type="RuleBase" id="RU361161"/>
    </source>
</evidence>
<dbReference type="SMART" id="SM01217">
    <property type="entry name" value="Fn3_like"/>
    <property type="match status" value="1"/>
</dbReference>
<evidence type="ECO:0000256" key="11">
    <source>
        <dbReference type="SAM" id="SignalP"/>
    </source>
</evidence>
<dbReference type="EMBL" id="CP060717">
    <property type="protein sequence ID" value="QNN64660.1"/>
    <property type="molecule type" value="Genomic_DNA"/>
</dbReference>
<dbReference type="PROSITE" id="PS00775">
    <property type="entry name" value="GLYCOSYL_HYDROL_F3"/>
    <property type="match status" value="1"/>
</dbReference>
<dbReference type="Gene3D" id="2.60.40.10">
    <property type="entry name" value="Immunoglobulins"/>
    <property type="match status" value="1"/>
</dbReference>
<keyword evidence="14" id="KW-1185">Reference proteome</keyword>
<evidence type="ECO:0000256" key="2">
    <source>
        <dbReference type="ARBA" id="ARBA00005336"/>
    </source>
</evidence>
<feature type="domain" description="Fibronectin type III-like" evidence="12">
    <location>
        <begin position="682"/>
        <end position="751"/>
    </location>
</feature>
<dbReference type="PANTHER" id="PTHR30620:SF16">
    <property type="entry name" value="LYSOSOMAL BETA GLUCOSIDASE"/>
    <property type="match status" value="1"/>
</dbReference>
<feature type="chain" id="PRO_5028979517" description="beta-glucosidase" evidence="11">
    <location>
        <begin position="29"/>
        <end position="765"/>
    </location>
</feature>
<accession>A0A7G9S9Y5</accession>
<keyword evidence="6 10" id="KW-0326">Glycosidase</keyword>
<keyword evidence="4 11" id="KW-0732">Signal</keyword>
<dbReference type="SUPFAM" id="SSF52279">
    <property type="entry name" value="Beta-D-glucan exohydrolase, C-terminal domain"/>
    <property type="match status" value="1"/>
</dbReference>
<evidence type="ECO:0000256" key="6">
    <source>
        <dbReference type="ARBA" id="ARBA00023295"/>
    </source>
</evidence>
<dbReference type="InterPro" id="IPR051915">
    <property type="entry name" value="Cellulose_Degrad_GH3"/>
</dbReference>
<evidence type="ECO:0000256" key="7">
    <source>
        <dbReference type="ARBA" id="ARBA00031448"/>
    </source>
</evidence>
<dbReference type="GO" id="GO:0008422">
    <property type="term" value="F:beta-glucosidase activity"/>
    <property type="evidence" value="ECO:0007669"/>
    <property type="project" value="UniProtKB-EC"/>
</dbReference>
<dbReference type="PRINTS" id="PR00133">
    <property type="entry name" value="GLHYDRLASE3"/>
</dbReference>
<dbReference type="InterPro" id="IPR026891">
    <property type="entry name" value="Fn3-like"/>
</dbReference>
<dbReference type="InterPro" id="IPR013783">
    <property type="entry name" value="Ig-like_fold"/>
</dbReference>
<dbReference type="EC" id="3.2.1.21" evidence="3"/>
<dbReference type="InterPro" id="IPR036962">
    <property type="entry name" value="Glyco_hydro_3_N_sf"/>
</dbReference>
<evidence type="ECO:0000256" key="5">
    <source>
        <dbReference type="ARBA" id="ARBA00022801"/>
    </source>
</evidence>
<dbReference type="InterPro" id="IPR006311">
    <property type="entry name" value="TAT_signal"/>
</dbReference>
<dbReference type="RefSeq" id="WP_187541659.1">
    <property type="nucleotide sequence ID" value="NZ_CP060717.1"/>
</dbReference>
<evidence type="ECO:0000256" key="9">
    <source>
        <dbReference type="ARBA" id="ARBA00032594"/>
    </source>
</evidence>
<protein>
    <recommendedName>
        <fullName evidence="3">beta-glucosidase</fullName>
        <ecNumber evidence="3">3.2.1.21</ecNumber>
    </recommendedName>
    <alternativeName>
        <fullName evidence="9">Beta-D-glucoside glucohydrolase</fullName>
    </alternativeName>
    <alternativeName>
        <fullName evidence="7">Cellobiase</fullName>
    </alternativeName>
    <alternativeName>
        <fullName evidence="8">Gentiobiase</fullName>
    </alternativeName>
</protein>
<dbReference type="InterPro" id="IPR001764">
    <property type="entry name" value="Glyco_hydro_3_N"/>
</dbReference>
<proteinExistence type="inferred from homology"/>
<keyword evidence="5 10" id="KW-0378">Hydrolase</keyword>
<feature type="signal peptide" evidence="11">
    <location>
        <begin position="1"/>
        <end position="28"/>
    </location>
</feature>
<evidence type="ECO:0000256" key="8">
    <source>
        <dbReference type="ARBA" id="ARBA00032194"/>
    </source>
</evidence>
<gene>
    <name evidence="13" type="ORF">H9L12_10290</name>
</gene>
<dbReference type="Proteomes" id="UP000515955">
    <property type="component" value="Chromosome"/>
</dbReference>
<name>A0A7G9S9Y5_9SPHN</name>
<dbReference type="PANTHER" id="PTHR30620">
    <property type="entry name" value="PERIPLASMIC BETA-GLUCOSIDASE-RELATED"/>
    <property type="match status" value="1"/>
</dbReference>
<evidence type="ECO:0000259" key="12">
    <source>
        <dbReference type="SMART" id="SM01217"/>
    </source>
</evidence>
<evidence type="ECO:0000256" key="1">
    <source>
        <dbReference type="ARBA" id="ARBA00000448"/>
    </source>
</evidence>
<dbReference type="Pfam" id="PF01915">
    <property type="entry name" value="Glyco_hydro_3_C"/>
    <property type="match status" value="1"/>
</dbReference>
<dbReference type="PROSITE" id="PS51318">
    <property type="entry name" value="TAT"/>
    <property type="match status" value="1"/>
</dbReference>
<dbReference type="GO" id="GO:0009251">
    <property type="term" value="P:glucan catabolic process"/>
    <property type="evidence" value="ECO:0007669"/>
    <property type="project" value="TreeGrafter"/>
</dbReference>
<evidence type="ECO:0000256" key="4">
    <source>
        <dbReference type="ARBA" id="ARBA00022729"/>
    </source>
</evidence>
<dbReference type="InterPro" id="IPR002772">
    <property type="entry name" value="Glyco_hydro_3_C"/>
</dbReference>
<dbReference type="Gene3D" id="3.20.20.300">
    <property type="entry name" value="Glycoside hydrolase, family 3, N-terminal domain"/>
    <property type="match status" value="1"/>
</dbReference>
<evidence type="ECO:0000256" key="3">
    <source>
        <dbReference type="ARBA" id="ARBA00012744"/>
    </source>
</evidence>
<dbReference type="Pfam" id="PF14310">
    <property type="entry name" value="Fn3-like"/>
    <property type="match status" value="1"/>
</dbReference>
<dbReference type="SUPFAM" id="SSF51445">
    <property type="entry name" value="(Trans)glycosidases"/>
    <property type="match status" value="1"/>
</dbReference>
<dbReference type="FunFam" id="3.20.20.300:FF:000005">
    <property type="entry name" value="Periplasmic beta-glucosidase"/>
    <property type="match status" value="1"/>
</dbReference>
<dbReference type="FunFam" id="2.60.40.10:FF:000495">
    <property type="entry name" value="Periplasmic beta-glucosidase"/>
    <property type="match status" value="1"/>
</dbReference>
<comment type="similarity">
    <text evidence="2 10">Belongs to the glycosyl hydrolase 3 family.</text>
</comment>
<dbReference type="Pfam" id="PF00933">
    <property type="entry name" value="Glyco_hydro_3"/>
    <property type="match status" value="1"/>
</dbReference>
<dbReference type="InterPro" id="IPR019800">
    <property type="entry name" value="Glyco_hydro_3_AS"/>
</dbReference>
<comment type="catalytic activity">
    <reaction evidence="1">
        <text>Hydrolysis of terminal, non-reducing beta-D-glucosyl residues with release of beta-D-glucose.</text>
        <dbReference type="EC" id="3.2.1.21"/>
    </reaction>
</comment>
<dbReference type="Gene3D" id="3.40.50.1700">
    <property type="entry name" value="Glycoside hydrolase family 3 C-terminal domain"/>
    <property type="match status" value="1"/>
</dbReference>
<sequence length="765" mass="81673">MLSQKISRRAAMLGGGAILAWSASPASAFLQKAAATMGRATRASIDELIKRMTLEEKAGQLTLMASAWGGGIATALNPPTENQGFPKQIEDAVQGKLTGVFNGNGAAMALQMQRAVMSRSRMKIPLIFAADVIHGHRTIFPVGVGEAASFEPSLAERTARVAAFEAAGSGIDWTFAPMVDISRDQRWGRTMEGSGEDVILGMIFAAARVKGFQGRSLADDDCLLATIKHFAAYGAAESGLDYNPVDLSERTLREVYLRPYKAGIDAGAATVMSSFNEISGIPANGNHWLQTEVLRGEWGFKGFIVSDYTGDEEMIVAGYAADRRDAARIAFLAGVDMSMQSGVYAEHLPGLVRDGLVPEAKVDESVRRVLAAKSAVGLFDDPFRRIDLQREKARSRLPNAIALARESAQKSIVMVKNEGNLLPLSPSAKIALIGPMVRSGADINGPWVVYGDNAQAVDLPAGIREAVKGKGSVTVTQGSGIDQPLNGGIAAAVAAARKADVVLLAVGESERMSGEAQSRTDITIPPAQQELAEAVARTGKPIVVILRNGRALALKGAIKNAPAILVTWFLGSESGHATADILFGKVGPSGRLPISFPHESGQQPYYYAHKATGRANPPGPPQEYKTHFRETLNEALYPFGHGLTYGVVVYGSLALSTPRMGWDDKLTISTTLTNRGKRAATEVAQLYIHDRVASITRPVREMRAFQKVDLAPGESKTVRFVLSRRDLEFVGVNNRWIAEPGAFDVWIAPSAQAEGARGSFVLAAA</sequence>
<dbReference type="AlphaFoldDB" id="A0A7G9S9Y5"/>
<dbReference type="KEGG" id="srhi:H9L12_10290"/>
<reference evidence="13 14" key="1">
    <citation type="submission" date="2020-08" db="EMBL/GenBank/DDBJ databases">
        <title>Genome sequence of Sphingomonas rhizophila KACC 19189T.</title>
        <authorList>
            <person name="Hyun D.-W."/>
            <person name="Bae J.-W."/>
        </authorList>
    </citation>
    <scope>NUCLEOTIDE SEQUENCE [LARGE SCALE GENOMIC DNA]</scope>
    <source>
        <strain evidence="13 14">KACC 19189</strain>
    </source>
</reference>
<evidence type="ECO:0000313" key="13">
    <source>
        <dbReference type="EMBL" id="QNN64660.1"/>
    </source>
</evidence>
<organism evidence="13 14">
    <name type="scientific">Sphingomonas rhizophila</name>
    <dbReference type="NCBI Taxonomy" id="2071607"/>
    <lineage>
        <taxon>Bacteria</taxon>
        <taxon>Pseudomonadati</taxon>
        <taxon>Pseudomonadota</taxon>
        <taxon>Alphaproteobacteria</taxon>
        <taxon>Sphingomonadales</taxon>
        <taxon>Sphingomonadaceae</taxon>
        <taxon>Sphingomonas</taxon>
    </lineage>
</organism>
<dbReference type="InterPro" id="IPR017853">
    <property type="entry name" value="GH"/>
</dbReference>
<dbReference type="InterPro" id="IPR036881">
    <property type="entry name" value="Glyco_hydro_3_C_sf"/>
</dbReference>